<protein>
    <submittedName>
        <fullName evidence="3">Uncharacterized protein</fullName>
    </submittedName>
</protein>
<dbReference type="STRING" id="205130.ENSMAMP00000028324"/>
<evidence type="ECO:0000256" key="2">
    <source>
        <dbReference type="SAM" id="SignalP"/>
    </source>
</evidence>
<evidence type="ECO:0000256" key="1">
    <source>
        <dbReference type="SAM" id="Coils"/>
    </source>
</evidence>
<keyword evidence="1" id="KW-0175">Coiled coil</keyword>
<reference evidence="3" key="1">
    <citation type="submission" date="2025-08" db="UniProtKB">
        <authorList>
            <consortium name="Ensembl"/>
        </authorList>
    </citation>
    <scope>IDENTIFICATION</scope>
</reference>
<dbReference type="InParanoid" id="A0A3Q3N7Y3"/>
<feature type="coiled-coil region" evidence="1">
    <location>
        <begin position="111"/>
        <end position="138"/>
    </location>
</feature>
<organism evidence="3 4">
    <name type="scientific">Mastacembelus armatus</name>
    <name type="common">zig-zag eel</name>
    <dbReference type="NCBI Taxonomy" id="205130"/>
    <lineage>
        <taxon>Eukaryota</taxon>
        <taxon>Metazoa</taxon>
        <taxon>Chordata</taxon>
        <taxon>Craniata</taxon>
        <taxon>Vertebrata</taxon>
        <taxon>Euteleostomi</taxon>
        <taxon>Actinopterygii</taxon>
        <taxon>Neopterygii</taxon>
        <taxon>Teleostei</taxon>
        <taxon>Neoteleostei</taxon>
        <taxon>Acanthomorphata</taxon>
        <taxon>Anabantaria</taxon>
        <taxon>Synbranchiformes</taxon>
        <taxon>Mastacembelidae</taxon>
        <taxon>Mastacembelus</taxon>
    </lineage>
</organism>
<evidence type="ECO:0000313" key="4">
    <source>
        <dbReference type="Proteomes" id="UP000261640"/>
    </source>
</evidence>
<dbReference type="InterPro" id="IPR009079">
    <property type="entry name" value="4_helix_cytokine-like_core"/>
</dbReference>
<dbReference type="GeneTree" id="ENSGT00940000176985"/>
<dbReference type="Gene3D" id="1.20.1250.10">
    <property type="match status" value="1"/>
</dbReference>
<name>A0A3Q3N7Y3_9TELE</name>
<accession>A0A3Q3N7Y3</accession>
<sequence length="177" mass="20089">MTSCYGSVCLLVLLGVVLAFGSPVQLDTLTRTHTSISDLLQLKEPEVGSKPLFSSVIENIRTSCQRKEQIQLINATLDIYMHIFSSILEHHQNHGKTGSSLLLDQLTQPMRSQVELDLMKLQQEMEEVRRHLGHLDHQKHNQKNVDDPLDQRKALAEFREVYRAACVVASRDCGFTH</sequence>
<dbReference type="AlphaFoldDB" id="A0A3Q3N7Y3"/>
<keyword evidence="2" id="KW-0732">Signal</keyword>
<reference evidence="3" key="2">
    <citation type="submission" date="2025-09" db="UniProtKB">
        <authorList>
            <consortium name="Ensembl"/>
        </authorList>
    </citation>
    <scope>IDENTIFICATION</scope>
</reference>
<proteinExistence type="predicted"/>
<evidence type="ECO:0000313" key="3">
    <source>
        <dbReference type="Ensembl" id="ENSMAMP00000028324.2"/>
    </source>
</evidence>
<feature type="signal peptide" evidence="2">
    <location>
        <begin position="1"/>
        <end position="19"/>
    </location>
</feature>
<dbReference type="Proteomes" id="UP000261640">
    <property type="component" value="Unplaced"/>
</dbReference>
<dbReference type="Ensembl" id="ENSMAMT00000029062.2">
    <property type="protein sequence ID" value="ENSMAMP00000028324.2"/>
    <property type="gene ID" value="ENSMAMG00000019062.2"/>
</dbReference>
<feature type="chain" id="PRO_5030081722" evidence="2">
    <location>
        <begin position="20"/>
        <end position="177"/>
    </location>
</feature>
<keyword evidence="4" id="KW-1185">Reference proteome</keyword>